<dbReference type="OrthoDB" id="39175at2759"/>
<keyword evidence="2" id="KW-0805">Transcription regulation</keyword>
<dbReference type="CDD" id="cd12148">
    <property type="entry name" value="fungal_TF_MHR"/>
    <property type="match status" value="1"/>
</dbReference>
<dbReference type="SMART" id="SM00066">
    <property type="entry name" value="GAL4"/>
    <property type="match status" value="1"/>
</dbReference>
<dbReference type="VEuPathDB" id="FungiDB:Z519_08683"/>
<reference evidence="7" key="1">
    <citation type="submission" date="2015-01" db="EMBL/GenBank/DDBJ databases">
        <title>The Genome Sequence of Cladophialophora bantiana CBS 173.52.</title>
        <authorList>
            <consortium name="The Broad Institute Genomics Platform"/>
            <person name="Cuomo C."/>
            <person name="de Hoog S."/>
            <person name="Gorbushina A."/>
            <person name="Stielow B."/>
            <person name="Teixiera M."/>
            <person name="Abouelleil A."/>
            <person name="Chapman S.B."/>
            <person name="Priest M."/>
            <person name="Young S.K."/>
            <person name="Wortman J."/>
            <person name="Nusbaum C."/>
            <person name="Birren B."/>
        </authorList>
    </citation>
    <scope>NUCLEOTIDE SEQUENCE [LARGE SCALE GENOMIC DNA]</scope>
    <source>
        <strain evidence="7">CBS 173.52</strain>
    </source>
</reference>
<dbReference type="SMART" id="SM00906">
    <property type="entry name" value="Fungal_trans"/>
    <property type="match status" value="1"/>
</dbReference>
<keyword evidence="1" id="KW-0479">Metal-binding</keyword>
<accession>A0A0D2HJG4</accession>
<dbReference type="PROSITE" id="PS50048">
    <property type="entry name" value="ZN2_CY6_FUNGAL_2"/>
    <property type="match status" value="1"/>
</dbReference>
<dbReference type="SUPFAM" id="SSF57701">
    <property type="entry name" value="Zn2/Cys6 DNA-binding domain"/>
    <property type="match status" value="1"/>
</dbReference>
<dbReference type="PANTHER" id="PTHR46910">
    <property type="entry name" value="TRANSCRIPTION FACTOR PDR1"/>
    <property type="match status" value="1"/>
</dbReference>
<evidence type="ECO:0000256" key="5">
    <source>
        <dbReference type="ARBA" id="ARBA00023242"/>
    </source>
</evidence>
<evidence type="ECO:0000256" key="3">
    <source>
        <dbReference type="ARBA" id="ARBA00023125"/>
    </source>
</evidence>
<dbReference type="RefSeq" id="XP_016617569.1">
    <property type="nucleotide sequence ID" value="XM_016766411.1"/>
</dbReference>
<dbReference type="InterPro" id="IPR050987">
    <property type="entry name" value="AtrR-like"/>
</dbReference>
<dbReference type="Proteomes" id="UP000053789">
    <property type="component" value="Unassembled WGS sequence"/>
</dbReference>
<keyword evidence="5" id="KW-0539">Nucleus</keyword>
<sequence length="803" mass="89103">MNPEKDNPLPKPARAKRSIACNYCRMKKVRCNGGSPCSNCLDHGEVCVSASRRRPRLSNKDPMSRDVVNRLARVEALLQAAGSDPSNAPQIPDFLRPLDIAFQRTANAVEDSGNPLRESSIASSHDQFLTRTFSKAGREERISLPNMPPLTDTVGGMVPSIECGDTSDTQVSVSRRGTSISDMGYTQNGTIELHSMTVAQAPKALPPDQIGGLELEMPPPDYQTNPIDPCTSSPSEKQEINSVYSCESSNWEYHGPRSYLSICSKPGIQWVSQKIGNTAFQEAASTLTRDVTRRLKIEKKMSKERTPEPPASIAWKYTQAYFDRAPDAVFGVVNKNWFNARLQSQLNSPSADDDPAWYALRNAVYAVGCRFELSGRAGFRETYRTAWSYFENALAVHTELLYFRTSLFAVQALTVMAYYTETIGSPCLEYMLITNAARLAYSKGLHRQPVPSWDLSSSEQCHRNWLFWAIYCLEKSCCSRAGRPSAINDDEISCQIPTVAPAGSSAGVQYPTNLVKLAQMSSRVARVFSNVQNWSKSPDTLADTVAKMHAEHVEIENTLQGLVNPEIPLDSVKLPAHMNLQQANFIRLTYFNTILDIHTALTNPWSHLRQHPTIHTQVQKSTEIVARTVRAAILTTHSIRIDASTPVLLAFQTPIYAFINLFIHIMQNPDLPTVQSDLALMDVGAGHFARLEFATEAEVPIFFAKEVAALARQAVKNHRTFPQPPLGQPSVYSESGFLHEKSVVGTEEAGPDAMKSPVNGVSIILYSIHVSDKIITFGVFQSYPNMFDFELDDWTAFLPLSDP</sequence>
<protein>
    <recommendedName>
        <fullName evidence="6">Zn(2)-C6 fungal-type domain-containing protein</fullName>
    </recommendedName>
</protein>
<feature type="domain" description="Zn(2)-C6 fungal-type" evidence="6">
    <location>
        <begin position="20"/>
        <end position="49"/>
    </location>
</feature>
<evidence type="ECO:0000259" key="6">
    <source>
        <dbReference type="PROSITE" id="PS50048"/>
    </source>
</evidence>
<proteinExistence type="predicted"/>
<dbReference type="PANTHER" id="PTHR46910:SF25">
    <property type="entry name" value="ABC-TRANSPORTER-REGULATING TRANSCRIPTION FACTOR"/>
    <property type="match status" value="1"/>
</dbReference>
<keyword evidence="3" id="KW-0238">DNA-binding</keyword>
<dbReference type="GO" id="GO:0003677">
    <property type="term" value="F:DNA binding"/>
    <property type="evidence" value="ECO:0007669"/>
    <property type="project" value="UniProtKB-KW"/>
</dbReference>
<dbReference type="InterPro" id="IPR036864">
    <property type="entry name" value="Zn2-C6_fun-type_DNA-bd_sf"/>
</dbReference>
<gene>
    <name evidence="7" type="ORF">Z519_08683</name>
</gene>
<dbReference type="GO" id="GO:0000981">
    <property type="term" value="F:DNA-binding transcription factor activity, RNA polymerase II-specific"/>
    <property type="evidence" value="ECO:0007669"/>
    <property type="project" value="InterPro"/>
</dbReference>
<dbReference type="Pfam" id="PF00172">
    <property type="entry name" value="Zn_clus"/>
    <property type="match status" value="1"/>
</dbReference>
<keyword evidence="4" id="KW-0804">Transcription</keyword>
<dbReference type="PROSITE" id="PS00463">
    <property type="entry name" value="ZN2_CY6_FUNGAL_1"/>
    <property type="match status" value="1"/>
</dbReference>
<dbReference type="EMBL" id="KN846992">
    <property type="protein sequence ID" value="KIW90900.1"/>
    <property type="molecule type" value="Genomic_DNA"/>
</dbReference>
<dbReference type="AlphaFoldDB" id="A0A0D2HJG4"/>
<dbReference type="Pfam" id="PF04082">
    <property type="entry name" value="Fungal_trans"/>
    <property type="match status" value="1"/>
</dbReference>
<name>A0A0D2HJG4_CLAB1</name>
<dbReference type="GO" id="GO:0008270">
    <property type="term" value="F:zinc ion binding"/>
    <property type="evidence" value="ECO:0007669"/>
    <property type="project" value="InterPro"/>
</dbReference>
<dbReference type="InterPro" id="IPR001138">
    <property type="entry name" value="Zn2Cys6_DnaBD"/>
</dbReference>
<organism evidence="7 8">
    <name type="scientific">Cladophialophora bantiana (strain ATCC 10958 / CBS 173.52 / CDC B-1940 / NIH 8579)</name>
    <name type="common">Xylohypha bantiana</name>
    <dbReference type="NCBI Taxonomy" id="1442370"/>
    <lineage>
        <taxon>Eukaryota</taxon>
        <taxon>Fungi</taxon>
        <taxon>Dikarya</taxon>
        <taxon>Ascomycota</taxon>
        <taxon>Pezizomycotina</taxon>
        <taxon>Eurotiomycetes</taxon>
        <taxon>Chaetothyriomycetidae</taxon>
        <taxon>Chaetothyriales</taxon>
        <taxon>Herpotrichiellaceae</taxon>
        <taxon>Cladophialophora</taxon>
    </lineage>
</organism>
<evidence type="ECO:0000256" key="1">
    <source>
        <dbReference type="ARBA" id="ARBA00022723"/>
    </source>
</evidence>
<keyword evidence="8" id="KW-1185">Reference proteome</keyword>
<dbReference type="Gene3D" id="4.10.240.10">
    <property type="entry name" value="Zn(2)-C6 fungal-type DNA-binding domain"/>
    <property type="match status" value="1"/>
</dbReference>
<dbReference type="CDD" id="cd00067">
    <property type="entry name" value="GAL4"/>
    <property type="match status" value="1"/>
</dbReference>
<dbReference type="HOGENOM" id="CLU_016058_0_0_1"/>
<dbReference type="GO" id="GO:0006351">
    <property type="term" value="P:DNA-templated transcription"/>
    <property type="evidence" value="ECO:0007669"/>
    <property type="project" value="InterPro"/>
</dbReference>
<dbReference type="GeneID" id="27701611"/>
<evidence type="ECO:0000256" key="2">
    <source>
        <dbReference type="ARBA" id="ARBA00023015"/>
    </source>
</evidence>
<evidence type="ECO:0000313" key="7">
    <source>
        <dbReference type="EMBL" id="KIW90900.1"/>
    </source>
</evidence>
<evidence type="ECO:0000256" key="4">
    <source>
        <dbReference type="ARBA" id="ARBA00023163"/>
    </source>
</evidence>
<dbReference type="InterPro" id="IPR007219">
    <property type="entry name" value="XnlR_reg_dom"/>
</dbReference>
<evidence type="ECO:0000313" key="8">
    <source>
        <dbReference type="Proteomes" id="UP000053789"/>
    </source>
</evidence>